<dbReference type="AlphaFoldDB" id="A0A1C2G3Z8"/>
<evidence type="ECO:0000313" key="2">
    <source>
        <dbReference type="Proteomes" id="UP000253250"/>
    </source>
</evidence>
<comment type="caution">
    <text evidence="1">The sequence shown here is derived from an EMBL/GenBank/DDBJ whole genome shotgun (WGS) entry which is preliminary data.</text>
</comment>
<dbReference type="EMBL" id="PSYR01000001">
    <property type="protein sequence ID" value="RCN59299.1"/>
    <property type="molecule type" value="Genomic_DNA"/>
</dbReference>
<dbReference type="RefSeq" id="WP_065968976.1">
    <property type="nucleotide sequence ID" value="NZ_CP080624.1"/>
</dbReference>
<keyword evidence="2" id="KW-1185">Reference proteome</keyword>
<protein>
    <submittedName>
        <fullName evidence="1">Uncharacterized protein</fullName>
    </submittedName>
</protein>
<dbReference type="Proteomes" id="UP000253250">
    <property type="component" value="Unassembled WGS sequence"/>
</dbReference>
<reference evidence="1 2" key="1">
    <citation type="submission" date="2018-02" db="EMBL/GenBank/DDBJ databases">
        <title>Insights into the biology of acidophilic members of the Acidiferrobacteraceae family derived from comparative genomic analyses.</title>
        <authorList>
            <person name="Issotta F."/>
            <person name="Thyssen C."/>
            <person name="Mena C."/>
            <person name="Moya A."/>
            <person name="Bellenberg S."/>
            <person name="Sproer C."/>
            <person name="Covarrubias P.C."/>
            <person name="Sand W."/>
            <person name="Quatrini R."/>
            <person name="Vera M."/>
        </authorList>
    </citation>
    <scope>NUCLEOTIDE SEQUENCE [LARGE SCALE GENOMIC DNA]</scope>
    <source>
        <strain evidence="2">m-1</strain>
    </source>
</reference>
<dbReference type="OrthoDB" id="6658216at2"/>
<sequence length="95" mass="10813">MKTVDPKKRLRKDRTLVMVSLRVPEDVVEDLKRIAPLLGFGGYQPLMRHYIGEGLRHDLERLDETPLSGFVDSLKRRGVDERVIAEAVAEMRGIG</sequence>
<proteinExistence type="predicted"/>
<accession>A0A1C2G3Z8</accession>
<name>A0A1C2G3Z8_9GAMM</name>
<evidence type="ECO:0000313" key="1">
    <source>
        <dbReference type="EMBL" id="RCN59299.1"/>
    </source>
</evidence>
<organism evidence="1 2">
    <name type="scientific">Acidiferrobacter thiooxydans</name>
    <dbReference type="NCBI Taxonomy" id="163359"/>
    <lineage>
        <taxon>Bacteria</taxon>
        <taxon>Pseudomonadati</taxon>
        <taxon>Pseudomonadota</taxon>
        <taxon>Gammaproteobacteria</taxon>
        <taxon>Acidiferrobacterales</taxon>
        <taxon>Acidiferrobacteraceae</taxon>
        <taxon>Acidiferrobacter</taxon>
    </lineage>
</organism>
<gene>
    <name evidence="1" type="ORF">C4900_06240</name>
</gene>